<sequence length="263" mass="29452">MLGNISGVSLNNWSAGGSSSISYEIGLLYNINRDTKISLWKTQFDLGYGRTYLQDTEFPNRKSQDRLIINTNYTYKLTKHWGVAALVNFQTQFDTGVQFTDNDTGGLDEKEISYFMAPAYLTPSIGMQYNKGEELSILLAPVAGKMTFVLSDTLSNQGAYGVKEGKKFRSEIGPNIYATYNKEVLKNTVINTTLILFADYKRISEIDVNWKFDLVLKVNEYFNTSFGTQLIYDEDIDVPRDEGGLGPALQARFALSIGINLGI</sequence>
<accession>A0AAE3XT91</accession>
<evidence type="ECO:0008006" key="3">
    <source>
        <dbReference type="Google" id="ProtNLM"/>
    </source>
</evidence>
<name>A0AAE3XT91_9BACT</name>
<keyword evidence="2" id="KW-1185">Reference proteome</keyword>
<evidence type="ECO:0000313" key="1">
    <source>
        <dbReference type="EMBL" id="MDR6241673.1"/>
    </source>
</evidence>
<dbReference type="AlphaFoldDB" id="A0AAE3XT91"/>
<organism evidence="1 2">
    <name type="scientific">Aureibacter tunicatorum</name>
    <dbReference type="NCBI Taxonomy" id="866807"/>
    <lineage>
        <taxon>Bacteria</taxon>
        <taxon>Pseudomonadati</taxon>
        <taxon>Bacteroidota</taxon>
        <taxon>Cytophagia</taxon>
        <taxon>Cytophagales</taxon>
        <taxon>Persicobacteraceae</taxon>
        <taxon>Aureibacter</taxon>
    </lineage>
</organism>
<comment type="caution">
    <text evidence="1">The sequence shown here is derived from an EMBL/GenBank/DDBJ whole genome shotgun (WGS) entry which is preliminary data.</text>
</comment>
<proteinExistence type="predicted"/>
<dbReference type="Pfam" id="PF11276">
    <property type="entry name" value="DUF3078"/>
    <property type="match status" value="1"/>
</dbReference>
<protein>
    <recommendedName>
        <fullName evidence="3">DUF3078 domain-containing protein</fullName>
    </recommendedName>
</protein>
<gene>
    <name evidence="1" type="ORF">HNQ88_004760</name>
</gene>
<dbReference type="EMBL" id="JAVDQD010000010">
    <property type="protein sequence ID" value="MDR6241673.1"/>
    <property type="molecule type" value="Genomic_DNA"/>
</dbReference>
<evidence type="ECO:0000313" key="2">
    <source>
        <dbReference type="Proteomes" id="UP001185092"/>
    </source>
</evidence>
<reference evidence="1" key="1">
    <citation type="submission" date="2023-07" db="EMBL/GenBank/DDBJ databases">
        <title>Genomic Encyclopedia of Type Strains, Phase IV (KMG-IV): sequencing the most valuable type-strain genomes for metagenomic binning, comparative biology and taxonomic classification.</title>
        <authorList>
            <person name="Goeker M."/>
        </authorList>
    </citation>
    <scope>NUCLEOTIDE SEQUENCE</scope>
    <source>
        <strain evidence="1">DSM 26174</strain>
    </source>
</reference>
<dbReference type="Proteomes" id="UP001185092">
    <property type="component" value="Unassembled WGS sequence"/>
</dbReference>
<dbReference type="InterPro" id="IPR021428">
    <property type="entry name" value="DUF3078"/>
</dbReference>